<dbReference type="RefSeq" id="YP_009430050.1">
    <property type="nucleotide sequence ID" value="NC_022098.1"/>
</dbReference>
<accession>A0A291ATJ1</accession>
<feature type="region of interest" description="Disordered" evidence="1">
    <location>
        <begin position="826"/>
        <end position="851"/>
    </location>
</feature>
<evidence type="ECO:0000256" key="1">
    <source>
        <dbReference type="SAM" id="MobiDB-lite"/>
    </source>
</evidence>
<dbReference type="EMBL" id="KC977571">
    <property type="protein sequence ID" value="ATE82211.1"/>
    <property type="molecule type" value="Genomic_DNA"/>
</dbReference>
<organism evidence="2 3">
    <name type="scientific">Pandoravirus salinus</name>
    <dbReference type="NCBI Taxonomy" id="1349410"/>
    <lineage>
        <taxon>Viruses</taxon>
        <taxon>Pandoravirus</taxon>
    </lineage>
</organism>
<evidence type="ECO:0008006" key="4">
    <source>
        <dbReference type="Google" id="ProtNLM"/>
    </source>
</evidence>
<protein>
    <recommendedName>
        <fullName evidence="4">Ankyrin repeat domain containing protein</fullName>
    </recommendedName>
</protein>
<proteinExistence type="predicted"/>
<feature type="region of interest" description="Disordered" evidence="1">
    <location>
        <begin position="1"/>
        <end position="32"/>
    </location>
</feature>
<evidence type="ECO:0000313" key="3">
    <source>
        <dbReference type="Proteomes" id="UP000204584"/>
    </source>
</evidence>
<feature type="compositionally biased region" description="Polar residues" evidence="1">
    <location>
        <begin position="1"/>
        <end position="12"/>
    </location>
</feature>
<dbReference type="GeneID" id="34568279"/>
<gene>
    <name evidence="2" type="ORF">psal_cds_683</name>
</gene>
<keyword evidence="3" id="KW-1185">Reference proteome</keyword>
<dbReference type="Proteomes" id="UP000204584">
    <property type="component" value="Segment"/>
</dbReference>
<evidence type="ECO:0000313" key="2">
    <source>
        <dbReference type="EMBL" id="ATE82211.1"/>
    </source>
</evidence>
<reference evidence="2 3" key="1">
    <citation type="journal article" date="2013" name="Science">
        <title>Pandoraviruses: amoeba viruses with genomes up to 2.5 Mb reaching that of parasitic eukaryotes.</title>
        <authorList>
            <person name="Philippe N."/>
            <person name="Legendre M."/>
            <person name="Doutre G."/>
            <person name="Coute Y."/>
            <person name="Poirot O."/>
            <person name="Lescot M."/>
            <person name="Arslan D."/>
            <person name="Seltzer V."/>
            <person name="Bertaux L."/>
            <person name="Bruley C."/>
            <person name="Garin J."/>
            <person name="Claverie J.M."/>
            <person name="Abergel C."/>
        </authorList>
    </citation>
    <scope>NUCLEOTIDE SEQUENCE [LARGE SCALE GENOMIC DNA]</scope>
</reference>
<dbReference type="KEGG" id="vg:34568279"/>
<sequence length="851" mass="91546">MSSRASFPTATSAHVDGHAKRQRGATQDCPTRARATAARLSLWASRRRLCKRHAQPRSVIRRLARRRGEMPPSLVRLLPAEVWGQISRRTDDVGLGTCMLASRDLASAFAREASRRRAWSTQPLAQMAAAGDIKGLSWARRRARAQGRTHFRFGRGCFRAAAAAGKLITLKWLYADQRRHGLLACCSAMSVLRKAVRGDHVNIVAWMLDGPMSTLCVPSCVAAAAMRHGASRVFALLCQRTDSMDVFDRDARKKATGVGVLTALDRRGLLEPDDLASLLKAAHANCYDAIESNLASIEWLCTSAFGDRCDWNAPCVRDALDTALRCRKLRNVDWRRIVDALLPRVELEDLWTTILYTATSHNAVDIVERAWPLAVPDSNHMGMLAAAVASGDVLDWLVATRHTSLHRNGLDWALAAARHSHWDLACRLYTGAAAVVADRCRICRAAECLYRTAIGWGDVAALKQLAVICAAVLTDDEDRTAFDEALLRSSSPSPSSSTTLSFCDYDVVAHVCERAPHRIALMEQRIGDELVDAPAALFATLLAVAPRIDYAAELVSALYARGRNDVADALLAARPHLARTAVYPLENVPESEGKLDRLCNATRSAASDADDAIAEAVAAGPEMCAALLSKVACESDGRNVATQCVALARACSPQVVCAAAVDALCNGRLVVARRLFDHAVARGCRPEPGALSYAMCRAHANRLPRRGGDERATADQPTLYEAVAYATSLRVAPTSDGVVCGMGALARGDVACGALILGDSIADVLPSSGSYDDICSMVVAGHLDVFAHLVASRNPSVAAVVAMVRAAPAKSADVVACVERILERHSDRQRPASGRDCNRDPAAPAPFARSQ</sequence>
<name>A0A291ATJ1_9VIRU</name>